<accession>A0ABS8MWN0</accession>
<name>A0ABS8MWN0_9FLAO</name>
<keyword evidence="2" id="KW-1185">Reference proteome</keyword>
<comment type="caution">
    <text evidence="1">The sequence shown here is derived from an EMBL/GenBank/DDBJ whole genome shotgun (WGS) entry which is preliminary data.</text>
</comment>
<protein>
    <submittedName>
        <fullName evidence="1">Uncharacterized protein</fullName>
    </submittedName>
</protein>
<evidence type="ECO:0000313" key="1">
    <source>
        <dbReference type="EMBL" id="MCC9073197.1"/>
    </source>
</evidence>
<evidence type="ECO:0000313" key="2">
    <source>
        <dbReference type="Proteomes" id="UP001430919"/>
    </source>
</evidence>
<proteinExistence type="predicted"/>
<dbReference type="EMBL" id="JAJJMO010000001">
    <property type="protein sequence ID" value="MCC9073197.1"/>
    <property type="molecule type" value="Genomic_DNA"/>
</dbReference>
<organism evidence="1 2">
    <name type="scientific">Flavobacterium pisciphilum</name>
    <dbReference type="NCBI Taxonomy" id="2893755"/>
    <lineage>
        <taxon>Bacteria</taxon>
        <taxon>Pseudomonadati</taxon>
        <taxon>Bacteroidota</taxon>
        <taxon>Flavobacteriia</taxon>
        <taxon>Flavobacteriales</taxon>
        <taxon>Flavobacteriaceae</taxon>
        <taxon>Flavobacterium</taxon>
    </lineage>
</organism>
<dbReference type="RefSeq" id="WP_229990136.1">
    <property type="nucleotide sequence ID" value="NZ_JAJJMO010000001.1"/>
</dbReference>
<gene>
    <name evidence="1" type="ORF">LNQ49_16595</name>
</gene>
<sequence length="195" mass="22294">MIFVSLISCSSIKSKTEIKEISNQFFFKPDGIYTEKFDDNLTNIYYFSSIDSVVYFSKITKRDNDSIGKLKLSTTPFGRYSVSGNIIKIQQDTDKFVKIKPKYSYNFMFMFLPTRLGNNTNVTLIDKEIITEGEIKKDSIVLTKEYLGTEELNFKKKKGSKTILKNALLIFNTNLNGVITKESKYSANKATIISN</sequence>
<dbReference type="Proteomes" id="UP001430919">
    <property type="component" value="Unassembled WGS sequence"/>
</dbReference>
<reference evidence="1" key="1">
    <citation type="submission" date="2021-11" db="EMBL/GenBank/DDBJ databases">
        <title>Description of novel Flavobacterium species.</title>
        <authorList>
            <person name="Saticioglu I.B."/>
            <person name="Ay H."/>
            <person name="Altun S."/>
            <person name="Duman M."/>
        </authorList>
    </citation>
    <scope>NUCLEOTIDE SEQUENCE</scope>
    <source>
        <strain evidence="1">F-65</strain>
    </source>
</reference>